<evidence type="ECO:0000313" key="6">
    <source>
        <dbReference type="Proteomes" id="UP001153555"/>
    </source>
</evidence>
<dbReference type="SMART" id="SM00360">
    <property type="entry name" value="RRM"/>
    <property type="match status" value="1"/>
</dbReference>
<keyword evidence="3" id="KW-0732">Signal</keyword>
<feature type="region of interest" description="Disordered" evidence="2">
    <location>
        <begin position="245"/>
        <end position="274"/>
    </location>
</feature>
<evidence type="ECO:0000256" key="1">
    <source>
        <dbReference type="PROSITE-ProRule" id="PRU00176"/>
    </source>
</evidence>
<dbReference type="GO" id="GO:0005829">
    <property type="term" value="C:cytosol"/>
    <property type="evidence" value="ECO:0007669"/>
    <property type="project" value="TreeGrafter"/>
</dbReference>
<organism evidence="5 6">
    <name type="scientific">Striga hermonthica</name>
    <name type="common">Purple witchweed</name>
    <name type="synonym">Buchnera hermonthica</name>
    <dbReference type="NCBI Taxonomy" id="68872"/>
    <lineage>
        <taxon>Eukaryota</taxon>
        <taxon>Viridiplantae</taxon>
        <taxon>Streptophyta</taxon>
        <taxon>Embryophyta</taxon>
        <taxon>Tracheophyta</taxon>
        <taxon>Spermatophyta</taxon>
        <taxon>Magnoliopsida</taxon>
        <taxon>eudicotyledons</taxon>
        <taxon>Gunneridae</taxon>
        <taxon>Pentapetalae</taxon>
        <taxon>asterids</taxon>
        <taxon>lamiids</taxon>
        <taxon>Lamiales</taxon>
        <taxon>Orobanchaceae</taxon>
        <taxon>Buchnereae</taxon>
        <taxon>Striga</taxon>
    </lineage>
</organism>
<dbReference type="InterPro" id="IPR035979">
    <property type="entry name" value="RBD_domain_sf"/>
</dbReference>
<evidence type="ECO:0000259" key="4">
    <source>
        <dbReference type="PROSITE" id="PS50102"/>
    </source>
</evidence>
<dbReference type="Gene3D" id="3.30.70.330">
    <property type="match status" value="1"/>
</dbReference>
<dbReference type="EMBL" id="CACSLK010012531">
    <property type="protein sequence ID" value="CAA0815229.1"/>
    <property type="molecule type" value="Genomic_DNA"/>
</dbReference>
<dbReference type="PROSITE" id="PS50102">
    <property type="entry name" value="RRM"/>
    <property type="match status" value="1"/>
</dbReference>
<dbReference type="OrthoDB" id="339151at2759"/>
<evidence type="ECO:0000313" key="5">
    <source>
        <dbReference type="EMBL" id="CAA0815229.1"/>
    </source>
</evidence>
<dbReference type="Pfam" id="PF00076">
    <property type="entry name" value="RRM_1"/>
    <property type="match status" value="1"/>
</dbReference>
<feature type="compositionally biased region" description="Polar residues" evidence="2">
    <location>
        <begin position="138"/>
        <end position="157"/>
    </location>
</feature>
<feature type="chain" id="PRO_5040310286" evidence="3">
    <location>
        <begin position="20"/>
        <end position="274"/>
    </location>
</feature>
<reference evidence="5" key="1">
    <citation type="submission" date="2019-12" db="EMBL/GenBank/DDBJ databases">
        <authorList>
            <person name="Scholes J."/>
        </authorList>
    </citation>
    <scope>NUCLEOTIDE SEQUENCE</scope>
</reference>
<sequence>MISFSLAIVIAAITSPYSGITSSVGSNTSDDALIMSFSAAIDLAFSSEAEQELQPEPEPELEPQADGLDEGTPYEEPSPLLQSTATAVREPHHSVEEPIGEPEKLTYASILRAKGKAPPLVSFQPAFTQRPPVAEWNHVSQPPQQHSTPNPPNSSLDVTEDALSSHEGEPKSVYVRNLPSTITSTDIQQEFENFGRIKYDGVFLRNRADTGVCYAFVEFEDIQSVRNALQASPIQLAGRKVYIEERRPNSGATRGGRSGGRGRGGGRGGRTYGR</sequence>
<dbReference type="GO" id="GO:1990904">
    <property type="term" value="C:ribonucleoprotein complex"/>
    <property type="evidence" value="ECO:0007669"/>
    <property type="project" value="TreeGrafter"/>
</dbReference>
<accession>A0A9N7MX83</accession>
<feature type="compositionally biased region" description="Acidic residues" evidence="2">
    <location>
        <begin position="49"/>
        <end position="73"/>
    </location>
</feature>
<gene>
    <name evidence="5" type="ORF">SHERM_15265</name>
</gene>
<dbReference type="InterPro" id="IPR000504">
    <property type="entry name" value="RRM_dom"/>
</dbReference>
<feature type="compositionally biased region" description="Basic and acidic residues" evidence="2">
    <location>
        <begin position="89"/>
        <end position="101"/>
    </location>
</feature>
<dbReference type="PANTHER" id="PTHR10693">
    <property type="entry name" value="RAS GTPASE-ACTIVATING PROTEIN-BINDING PROTEIN"/>
    <property type="match status" value="1"/>
</dbReference>
<feature type="region of interest" description="Disordered" evidence="2">
    <location>
        <begin position="48"/>
        <end position="101"/>
    </location>
</feature>
<dbReference type="PANTHER" id="PTHR10693:SF29">
    <property type="entry name" value="GB|AAD20086.1"/>
    <property type="match status" value="1"/>
</dbReference>
<evidence type="ECO:0000256" key="2">
    <source>
        <dbReference type="SAM" id="MobiDB-lite"/>
    </source>
</evidence>
<feature type="domain" description="RRM" evidence="4">
    <location>
        <begin position="171"/>
        <end position="248"/>
    </location>
</feature>
<dbReference type="CDD" id="cd00590">
    <property type="entry name" value="RRM_SF"/>
    <property type="match status" value="1"/>
</dbReference>
<keyword evidence="1" id="KW-0694">RNA-binding</keyword>
<feature type="compositionally biased region" description="Gly residues" evidence="2">
    <location>
        <begin position="253"/>
        <end position="274"/>
    </location>
</feature>
<dbReference type="InterPro" id="IPR012677">
    <property type="entry name" value="Nucleotide-bd_a/b_plait_sf"/>
</dbReference>
<dbReference type="GO" id="GO:0003729">
    <property type="term" value="F:mRNA binding"/>
    <property type="evidence" value="ECO:0007669"/>
    <property type="project" value="TreeGrafter"/>
</dbReference>
<comment type="caution">
    <text evidence="5">The sequence shown here is derived from an EMBL/GenBank/DDBJ whole genome shotgun (WGS) entry which is preliminary data.</text>
</comment>
<dbReference type="Proteomes" id="UP001153555">
    <property type="component" value="Unassembled WGS sequence"/>
</dbReference>
<feature type="signal peptide" evidence="3">
    <location>
        <begin position="1"/>
        <end position="19"/>
    </location>
</feature>
<proteinExistence type="predicted"/>
<feature type="region of interest" description="Disordered" evidence="2">
    <location>
        <begin position="136"/>
        <end position="170"/>
    </location>
</feature>
<evidence type="ECO:0000256" key="3">
    <source>
        <dbReference type="SAM" id="SignalP"/>
    </source>
</evidence>
<keyword evidence="6" id="KW-1185">Reference proteome</keyword>
<dbReference type="InterPro" id="IPR039539">
    <property type="entry name" value="Ras_GTPase_bind_prot"/>
</dbReference>
<dbReference type="SUPFAM" id="SSF54928">
    <property type="entry name" value="RNA-binding domain, RBD"/>
    <property type="match status" value="1"/>
</dbReference>
<dbReference type="AlphaFoldDB" id="A0A9N7MX83"/>
<protein>
    <submittedName>
        <fullName evidence="5">Nuclear transport factor 2 (NTF2) family protein with RNA binding (RRM-RBD-RNP motifs) domain</fullName>
    </submittedName>
</protein>
<name>A0A9N7MX83_STRHE</name>